<keyword evidence="1" id="KW-0472">Membrane</keyword>
<reference evidence="2 3" key="1">
    <citation type="submission" date="2019-01" db="EMBL/GenBank/DDBJ databases">
        <title>Geovibrio thiophilus DSM 11263, complete genome.</title>
        <authorList>
            <person name="Spring S."/>
            <person name="Bunk B."/>
            <person name="Sproer C."/>
        </authorList>
    </citation>
    <scope>NUCLEOTIDE SEQUENCE [LARGE SCALE GENOMIC DNA]</scope>
    <source>
        <strain evidence="2 3">DSM 11263</strain>
    </source>
</reference>
<proteinExistence type="predicted"/>
<gene>
    <name evidence="2" type="ORF">EP073_07220</name>
</gene>
<feature type="transmembrane region" description="Helical" evidence="1">
    <location>
        <begin position="9"/>
        <end position="27"/>
    </location>
</feature>
<dbReference type="RefSeq" id="WP_128466485.1">
    <property type="nucleotide sequence ID" value="NZ_CP035108.1"/>
</dbReference>
<keyword evidence="1" id="KW-1133">Transmembrane helix</keyword>
<sequence>MNRKHRSKFFGFMAVPPAGLFMILTLMKRLNKVKNTFERKPARSGLNFYEKKEENRISASGLLPLKVIKTSS</sequence>
<keyword evidence="1" id="KW-0812">Transmembrane</keyword>
<evidence type="ECO:0000313" key="2">
    <source>
        <dbReference type="EMBL" id="QAR33199.1"/>
    </source>
</evidence>
<evidence type="ECO:0000313" key="3">
    <source>
        <dbReference type="Proteomes" id="UP000287502"/>
    </source>
</evidence>
<dbReference type="EMBL" id="CP035108">
    <property type="protein sequence ID" value="QAR33199.1"/>
    <property type="molecule type" value="Genomic_DNA"/>
</dbReference>
<protein>
    <submittedName>
        <fullName evidence="2">Uncharacterized protein</fullName>
    </submittedName>
</protein>
<name>A0A3R6AY33_9BACT</name>
<dbReference type="AlphaFoldDB" id="A0A3R6AY33"/>
<keyword evidence="3" id="KW-1185">Reference proteome</keyword>
<dbReference type="KEGG" id="gtl:EP073_07220"/>
<evidence type="ECO:0000256" key="1">
    <source>
        <dbReference type="SAM" id="Phobius"/>
    </source>
</evidence>
<accession>A0A3R6AY33</accession>
<organism evidence="2 3">
    <name type="scientific">Geovibrio thiophilus</name>
    <dbReference type="NCBI Taxonomy" id="139438"/>
    <lineage>
        <taxon>Bacteria</taxon>
        <taxon>Pseudomonadati</taxon>
        <taxon>Deferribacterota</taxon>
        <taxon>Deferribacteres</taxon>
        <taxon>Deferribacterales</taxon>
        <taxon>Geovibrionaceae</taxon>
        <taxon>Geovibrio</taxon>
    </lineage>
</organism>
<dbReference type="Proteomes" id="UP000287502">
    <property type="component" value="Chromosome"/>
</dbReference>